<dbReference type="Proteomes" id="UP000596247">
    <property type="component" value="Chromosome"/>
</dbReference>
<evidence type="ECO:0000313" key="2">
    <source>
        <dbReference type="EMBL" id="CAD5236077.1"/>
    </source>
</evidence>
<evidence type="ECO:0000256" key="1">
    <source>
        <dbReference type="SAM" id="MobiDB-lite"/>
    </source>
</evidence>
<dbReference type="InterPro" id="IPR058043">
    <property type="entry name" value="Chimallin"/>
</dbReference>
<proteinExistence type="predicted"/>
<dbReference type="Pfam" id="PF25677">
    <property type="entry name" value="Chimallin_Phikzvirus"/>
    <property type="match status" value="1"/>
</dbReference>
<organism evidence="2 3">
    <name type="scientific">Klebsiella phage vB_KvM-Eowyn</name>
    <dbReference type="NCBI Taxonomy" id="2762819"/>
    <lineage>
        <taxon>Viruses</taxon>
        <taxon>Duplodnaviria</taxon>
        <taxon>Heunggongvirae</taxon>
        <taxon>Uroviricota</taxon>
        <taxon>Caudoviricetes</taxon>
        <taxon>Chimalliviridae</taxon>
        <taxon>Eowynvirus</taxon>
        <taxon>Eowynvirus eowyn</taxon>
    </lineage>
</organism>
<name>A0A7R8MJD0_9CAUD</name>
<reference evidence="2 3" key="1">
    <citation type="submission" date="2020-09" db="EMBL/GenBank/DDBJ databases">
        <authorList>
            <person name="Jameson E."/>
        </authorList>
    </citation>
    <scope>NUCLEOTIDE SEQUENCE [LARGE SCALE GENOMIC DNA]</scope>
</reference>
<feature type="compositionally biased region" description="Polar residues" evidence="1">
    <location>
        <begin position="1"/>
        <end position="14"/>
    </location>
</feature>
<protein>
    <submittedName>
        <fullName evidence="2">Uncharacterized protein</fullName>
    </submittedName>
</protein>
<accession>A0A7R8MJD0</accession>
<keyword evidence="3" id="KW-1185">Reference proteome</keyword>
<feature type="region of interest" description="Disordered" evidence="1">
    <location>
        <begin position="1"/>
        <end position="43"/>
    </location>
</feature>
<evidence type="ECO:0000313" key="3">
    <source>
        <dbReference type="Proteomes" id="UP000596247"/>
    </source>
</evidence>
<sequence>MSINDARNPGNNDAAQERAHTAAPQFDESQVRQAAPHRKTITGKGGVNALLSRRLNRVGGNEDISKIAEMMRGYLRSQLDEGYVPTFVIVDGATYELAVSAIVPTVLLTVRGVKTVLAYPILVEPRDRSMDTVRTVRENNRELSLPVVTSDFYDARTEAQIRNAIARQFSLNPADSDIKLVGYCTLPVEVSSDDKSEIEDLAANVFSALESWVREQPGSEEPRFNLAEIDNTQTRFTGKLDFSPAPIKTLTGLPIRNDVTITTKMRDITVDSLHSQSGVLSEVSGYVDLIYVDPQPEQHPYTRQMYLNPACYLPNFVISHQEILVNAVTPELVLFGLASARLMQQPNNAFYNAFKPRHGVKNDTRDIGAIGYEFDPTGEGKGLKAPIDTADSTFNLQTLLSTAFRPGMLYSLDVVDGGEYSWVYEALVYAANGDAAAENDVIQYADNLTNGHFRALWNPVENRVAVDSGDLIPIGYYIDPEGQRKDLRDIDYLALLNMFGGSDMDLVYRWSETFGNASQSPQQRLDARVRILKSLLNNNLFIKRIAHRITLTPAFIDVLATAISKAGITIVPETVFSEQQTYTRGSTTLANYALTGGQSPLFAGTQQPSVAGYSSVYQPRGAGGRFGG</sequence>
<dbReference type="EMBL" id="LR881104">
    <property type="protein sequence ID" value="CAD5236077.1"/>
    <property type="molecule type" value="Genomic_DNA"/>
</dbReference>
<gene>
    <name evidence="2" type="ORF">LLCLJKAH_00088</name>
</gene>